<feature type="non-terminal residue" evidence="1">
    <location>
        <position position="1"/>
    </location>
</feature>
<dbReference type="EMBL" id="GAMC01018985">
    <property type="protein sequence ID" value="JAB87570.1"/>
    <property type="molecule type" value="mRNA"/>
</dbReference>
<protein>
    <submittedName>
        <fullName evidence="1">Uncharacterized protein</fullName>
    </submittedName>
</protein>
<reference evidence="1" key="1">
    <citation type="submission" date="2013-07" db="EMBL/GenBank/DDBJ databases">
        <authorList>
            <person name="Geib S."/>
        </authorList>
    </citation>
    <scope>NUCLEOTIDE SEQUENCE</scope>
</reference>
<evidence type="ECO:0000313" key="1">
    <source>
        <dbReference type="EMBL" id="JAB87570.1"/>
    </source>
</evidence>
<accession>W8AGS1</accession>
<proteinExistence type="evidence at transcript level"/>
<dbReference type="AlphaFoldDB" id="W8AGS1"/>
<name>W8AGS1_CERCA</name>
<organism evidence="1">
    <name type="scientific">Ceratitis capitata</name>
    <name type="common">Mediterranean fruit fly</name>
    <name type="synonym">Tephritis capitata</name>
    <dbReference type="NCBI Taxonomy" id="7213"/>
    <lineage>
        <taxon>Eukaryota</taxon>
        <taxon>Metazoa</taxon>
        <taxon>Ecdysozoa</taxon>
        <taxon>Arthropoda</taxon>
        <taxon>Hexapoda</taxon>
        <taxon>Insecta</taxon>
        <taxon>Pterygota</taxon>
        <taxon>Neoptera</taxon>
        <taxon>Endopterygota</taxon>
        <taxon>Diptera</taxon>
        <taxon>Brachycera</taxon>
        <taxon>Muscomorpha</taxon>
        <taxon>Tephritoidea</taxon>
        <taxon>Tephritidae</taxon>
        <taxon>Ceratitis</taxon>
        <taxon>Ceratitis</taxon>
    </lineage>
</organism>
<reference evidence="1" key="2">
    <citation type="journal article" date="2014" name="BMC Genomics">
        <title>A genomic perspective to assessing quality of mass-reared SIT flies used in Mediterranean fruit fly (Ceratitis capitata) eradication in California.</title>
        <authorList>
            <person name="Calla B."/>
            <person name="Hall B."/>
            <person name="Hou S."/>
            <person name="Geib S.M."/>
        </authorList>
    </citation>
    <scope>NUCLEOTIDE SEQUENCE</scope>
</reference>
<sequence length="111" mass="13349">FFFSENSEFIIPDIVKRFYRIYFTYNIVHISQKTAREPITSSTAVVQRRRAHKVLRNMVKPRMAGRSMVLEQRRARKVQRGKAQRSFHGIRACRWQLMAPRRLRAQCRPTR</sequence>